<dbReference type="Proteomes" id="UP000612233">
    <property type="component" value="Unassembled WGS sequence"/>
</dbReference>
<evidence type="ECO:0000313" key="1">
    <source>
        <dbReference type="EMBL" id="MBD2767413.1"/>
    </source>
</evidence>
<evidence type="ECO:0000313" key="2">
    <source>
        <dbReference type="Proteomes" id="UP000612233"/>
    </source>
</evidence>
<gene>
    <name evidence="1" type="ORF">IC235_05860</name>
</gene>
<organism evidence="1 2">
    <name type="scientific">Hymenobacter montanus</name>
    <dbReference type="NCBI Taxonomy" id="2771359"/>
    <lineage>
        <taxon>Bacteria</taxon>
        <taxon>Pseudomonadati</taxon>
        <taxon>Bacteroidota</taxon>
        <taxon>Cytophagia</taxon>
        <taxon>Cytophagales</taxon>
        <taxon>Hymenobacteraceae</taxon>
        <taxon>Hymenobacter</taxon>
    </lineage>
</organism>
<dbReference type="RefSeq" id="WP_191004232.1">
    <property type="nucleotide sequence ID" value="NZ_JACXAD010000005.1"/>
</dbReference>
<comment type="caution">
    <text evidence="1">The sequence shown here is derived from an EMBL/GenBank/DDBJ whole genome shotgun (WGS) entry which is preliminary data.</text>
</comment>
<sequence>MAFENWVEAKRVRGFCEGGTTSASAPLSTDQVFAGLGSDGTTMNKVLTAILGEMRSMNRGLAEVRSWAWELDVRLDVQGLQ</sequence>
<keyword evidence="2" id="KW-1185">Reference proteome</keyword>
<protein>
    <submittedName>
        <fullName evidence="1">Uncharacterized protein</fullName>
    </submittedName>
</protein>
<accession>A0A927BCE4</accession>
<name>A0A927BCE4_9BACT</name>
<dbReference type="EMBL" id="JACXAD010000005">
    <property type="protein sequence ID" value="MBD2767413.1"/>
    <property type="molecule type" value="Genomic_DNA"/>
</dbReference>
<proteinExistence type="predicted"/>
<dbReference type="AlphaFoldDB" id="A0A927BCE4"/>
<reference evidence="1" key="1">
    <citation type="submission" date="2020-09" db="EMBL/GenBank/DDBJ databases">
        <authorList>
            <person name="Kim M.K."/>
        </authorList>
    </citation>
    <scope>NUCLEOTIDE SEQUENCE</scope>
    <source>
        <strain evidence="1">BT664</strain>
    </source>
</reference>